<comment type="caution">
    <text evidence="12">The sequence shown here is derived from an EMBL/GenBank/DDBJ whole genome shotgun (WGS) entry which is preliminary data.</text>
</comment>
<sequence length="743" mass="83961">MRCVMNEISSDRQVCRQYMESSHAGYSELSSMNCTQGSEALGKYTENIYVGEGEEEKLPAALDMYKSMYRKDFSWHDTYKPPDQDNLQGLPPPAHTAETEGTLLHREKVSPGLVTYVQFTQGLYRERLDSAEQYKNKILGSSVCMEDCSEPDWRSTYQLHFPGRTGIRGGLYTEQMRPSPIFPPESHFNQQLQCFLEEAGLVHANPLPMAVVREGFAMDTMMDNARSSAKVAMPGLTVADDTTHELNRTQETMHQVLTLVTKSKTPKATERSKLGVIPGAEDTSQVHVLLILEVPELDRVLQIGATEEVQVFTIILYPIKTELLESDSLPGLHEDKEGPCRRKPWPDDPLIPWTAAEPCALDSQKANFFSSGKMLMVKNETWLSNFSSAASSFVRGGIGLQEVVIGLILTLIDLITLLGNTIVFLCPVVEKRLRTVTYMFIMSLAMADFLVACLVMPFSIIYEVTGMWLFGKLFCKVWISFDVMFCTASIVTLCFISLDRYCSVVTPYHYSRRMSRGRCIVMTCMVWVYSSLISFLPVMQGWNEIPGVDFDAGRECIFVTNWIFAIVASALAFFIPFMVMCSMYFFIYRASRLKATRIMSQTLEIHYHPNSKRQNHLQLENKATRTISIIISVFVLCWLPYFVLNVWLAARGTDSTSTVLVDTFKIITWLGYCNSTINPMLYAFLNRDFQRALKKLLICRHRSQVDIGEDMVSIATFSKTAPDLEYSTAVPVPNGALKGKPKS</sequence>
<feature type="transmembrane region" description="Helical" evidence="10">
    <location>
        <begin position="627"/>
        <end position="650"/>
    </location>
</feature>
<keyword evidence="3 9" id="KW-0812">Transmembrane</keyword>
<feature type="transmembrane region" description="Helical" evidence="10">
    <location>
        <begin position="562"/>
        <end position="587"/>
    </location>
</feature>
<evidence type="ECO:0000256" key="10">
    <source>
        <dbReference type="SAM" id="Phobius"/>
    </source>
</evidence>
<dbReference type="PANTHER" id="PTHR24248:SF203">
    <property type="entry name" value="OCTOPAMINE RECEPTOR"/>
    <property type="match status" value="1"/>
</dbReference>
<comment type="subcellular location">
    <subcellularLocation>
        <location evidence="1">Cell membrane</location>
        <topology evidence="1">Multi-pass membrane protein</topology>
    </subcellularLocation>
</comment>
<dbReference type="EMBL" id="WHWB01034800">
    <property type="protein sequence ID" value="KAJ7403861.1"/>
    <property type="molecule type" value="Genomic_DNA"/>
</dbReference>
<proteinExistence type="inferred from homology"/>
<organism evidence="12 13">
    <name type="scientific">Willisornis vidua</name>
    <name type="common">Xingu scale-backed antbird</name>
    <dbReference type="NCBI Taxonomy" id="1566151"/>
    <lineage>
        <taxon>Eukaryota</taxon>
        <taxon>Metazoa</taxon>
        <taxon>Chordata</taxon>
        <taxon>Craniata</taxon>
        <taxon>Vertebrata</taxon>
        <taxon>Euteleostomi</taxon>
        <taxon>Archelosauria</taxon>
        <taxon>Archosauria</taxon>
        <taxon>Dinosauria</taxon>
        <taxon>Saurischia</taxon>
        <taxon>Theropoda</taxon>
        <taxon>Coelurosauria</taxon>
        <taxon>Aves</taxon>
        <taxon>Neognathae</taxon>
        <taxon>Neoaves</taxon>
        <taxon>Telluraves</taxon>
        <taxon>Australaves</taxon>
        <taxon>Passeriformes</taxon>
        <taxon>Thamnophilidae</taxon>
        <taxon>Willisornis</taxon>
    </lineage>
</organism>
<evidence type="ECO:0000259" key="11">
    <source>
        <dbReference type="PROSITE" id="PS50262"/>
    </source>
</evidence>
<dbReference type="Gene3D" id="1.20.1070.10">
    <property type="entry name" value="Rhodopsin 7-helix transmembrane proteins"/>
    <property type="match status" value="1"/>
</dbReference>
<dbReference type="SMART" id="SM01381">
    <property type="entry name" value="7TM_GPCR_Srsx"/>
    <property type="match status" value="1"/>
</dbReference>
<evidence type="ECO:0000256" key="6">
    <source>
        <dbReference type="ARBA" id="ARBA00023136"/>
    </source>
</evidence>
<evidence type="ECO:0000256" key="7">
    <source>
        <dbReference type="ARBA" id="ARBA00023170"/>
    </source>
</evidence>
<dbReference type="CDD" id="cd14967">
    <property type="entry name" value="7tmA_amine_R-like"/>
    <property type="match status" value="1"/>
</dbReference>
<dbReference type="InterPro" id="IPR017452">
    <property type="entry name" value="GPCR_Rhodpsn_7TM"/>
</dbReference>
<feature type="transmembrane region" description="Helical" evidence="10">
    <location>
        <begin position="666"/>
        <end position="685"/>
    </location>
</feature>
<evidence type="ECO:0000256" key="9">
    <source>
        <dbReference type="RuleBase" id="RU000688"/>
    </source>
</evidence>
<keyword evidence="13" id="KW-1185">Reference proteome</keyword>
<dbReference type="Proteomes" id="UP001145742">
    <property type="component" value="Unassembled WGS sequence"/>
</dbReference>
<keyword evidence="7 9" id="KW-0675">Receptor</keyword>
<keyword evidence="4 10" id="KW-1133">Transmembrane helix</keyword>
<dbReference type="InterPro" id="IPR000276">
    <property type="entry name" value="GPCR_Rhodpsn"/>
</dbReference>
<gene>
    <name evidence="12" type="ORF">WISP_148879</name>
</gene>
<accession>A0ABQ9CQC6</accession>
<dbReference type="Pfam" id="PF00001">
    <property type="entry name" value="7tm_1"/>
    <property type="match status" value="1"/>
</dbReference>
<feature type="domain" description="G-protein coupled receptors family 1 profile" evidence="11">
    <location>
        <begin position="419"/>
        <end position="682"/>
    </location>
</feature>
<dbReference type="PANTHER" id="PTHR24248">
    <property type="entry name" value="ADRENERGIC RECEPTOR-RELATED G-PROTEIN COUPLED RECEPTOR"/>
    <property type="match status" value="1"/>
</dbReference>
<dbReference type="PROSITE" id="PS50262">
    <property type="entry name" value="G_PROTEIN_RECEP_F1_2"/>
    <property type="match status" value="1"/>
</dbReference>
<keyword evidence="6 10" id="KW-0472">Membrane</keyword>
<dbReference type="PRINTS" id="PR01102">
    <property type="entry name" value="5HT6RECEPTR"/>
</dbReference>
<dbReference type="PROSITE" id="PS00237">
    <property type="entry name" value="G_PROTEIN_RECEP_F1_1"/>
    <property type="match status" value="1"/>
</dbReference>
<evidence type="ECO:0000256" key="1">
    <source>
        <dbReference type="ARBA" id="ARBA00004651"/>
    </source>
</evidence>
<evidence type="ECO:0000256" key="2">
    <source>
        <dbReference type="ARBA" id="ARBA00022475"/>
    </source>
</evidence>
<evidence type="ECO:0000256" key="8">
    <source>
        <dbReference type="ARBA" id="ARBA00023224"/>
    </source>
</evidence>
<evidence type="ECO:0000256" key="4">
    <source>
        <dbReference type="ARBA" id="ARBA00022989"/>
    </source>
</evidence>
<keyword evidence="5 9" id="KW-0297">G-protein coupled receptor</keyword>
<feature type="transmembrane region" description="Helical" evidence="10">
    <location>
        <begin position="438"/>
        <end position="462"/>
    </location>
</feature>
<dbReference type="SUPFAM" id="SSF81321">
    <property type="entry name" value="Family A G protein-coupled receptor-like"/>
    <property type="match status" value="1"/>
</dbReference>
<dbReference type="PRINTS" id="PR00237">
    <property type="entry name" value="GPCRRHODOPSN"/>
</dbReference>
<feature type="transmembrane region" description="Helical" evidence="10">
    <location>
        <begin position="403"/>
        <end position="426"/>
    </location>
</feature>
<evidence type="ECO:0000256" key="3">
    <source>
        <dbReference type="ARBA" id="ARBA00022692"/>
    </source>
</evidence>
<keyword evidence="2" id="KW-1003">Cell membrane</keyword>
<name>A0ABQ9CQC6_9PASS</name>
<evidence type="ECO:0000313" key="12">
    <source>
        <dbReference type="EMBL" id="KAJ7403861.1"/>
    </source>
</evidence>
<feature type="transmembrane region" description="Helical" evidence="10">
    <location>
        <begin position="477"/>
        <end position="498"/>
    </location>
</feature>
<evidence type="ECO:0000256" key="5">
    <source>
        <dbReference type="ARBA" id="ARBA00023040"/>
    </source>
</evidence>
<comment type="similarity">
    <text evidence="9">Belongs to the G-protein coupled receptor 1 family.</text>
</comment>
<protein>
    <recommendedName>
        <fullName evidence="11">G-protein coupled receptors family 1 profile domain-containing protein</fullName>
    </recommendedName>
</protein>
<reference evidence="12" key="1">
    <citation type="submission" date="2019-10" db="EMBL/GenBank/DDBJ databases">
        <authorList>
            <person name="Soares A.E.R."/>
            <person name="Aleixo A."/>
            <person name="Schneider P."/>
            <person name="Miyaki C.Y."/>
            <person name="Schneider M.P."/>
            <person name="Mello C."/>
            <person name="Vasconcelos A.T.R."/>
        </authorList>
    </citation>
    <scope>NUCLEOTIDE SEQUENCE</scope>
    <source>
        <tissue evidence="12">Muscle</tissue>
    </source>
</reference>
<evidence type="ECO:0000313" key="13">
    <source>
        <dbReference type="Proteomes" id="UP001145742"/>
    </source>
</evidence>
<feature type="transmembrane region" description="Helical" evidence="10">
    <location>
        <begin position="519"/>
        <end position="542"/>
    </location>
</feature>
<keyword evidence="8 9" id="KW-0807">Transducer</keyword>